<dbReference type="PROSITE" id="PS50968">
    <property type="entry name" value="BIOTINYL_LIPOYL"/>
    <property type="match status" value="1"/>
</dbReference>
<dbReference type="InterPro" id="IPR016185">
    <property type="entry name" value="PreATP-grasp_dom_sf"/>
</dbReference>
<dbReference type="PROSITE" id="PS50979">
    <property type="entry name" value="BC"/>
    <property type="match status" value="1"/>
</dbReference>
<dbReference type="Gene3D" id="2.40.50.100">
    <property type="match status" value="1"/>
</dbReference>
<evidence type="ECO:0000256" key="6">
    <source>
        <dbReference type="PROSITE-ProRule" id="PRU00409"/>
    </source>
</evidence>
<evidence type="ECO:0000313" key="11">
    <source>
        <dbReference type="Proteomes" id="UP001500957"/>
    </source>
</evidence>
<feature type="domain" description="Biotin carboxylation" evidence="9">
    <location>
        <begin position="14"/>
        <end position="452"/>
    </location>
</feature>
<protein>
    <submittedName>
        <fullName evidence="10">Acetyl/propionyl/methylcrotonyl-CoA carboxylase subunit alpha</fullName>
    </submittedName>
</protein>
<dbReference type="EMBL" id="BAAAHE010000007">
    <property type="protein sequence ID" value="GAA0609873.1"/>
    <property type="molecule type" value="Genomic_DNA"/>
</dbReference>
<evidence type="ECO:0000256" key="5">
    <source>
        <dbReference type="ARBA" id="ARBA00023267"/>
    </source>
</evidence>
<keyword evidence="3 6" id="KW-0547">Nucleotide-binding</keyword>
<keyword evidence="4 6" id="KW-0067">ATP-binding</keyword>
<dbReference type="SMART" id="SM00878">
    <property type="entry name" value="Biotin_carb_C"/>
    <property type="match status" value="1"/>
</dbReference>
<dbReference type="Pfam" id="PF02785">
    <property type="entry name" value="Biotin_carb_C"/>
    <property type="match status" value="1"/>
</dbReference>
<keyword evidence="11" id="KW-1185">Reference proteome</keyword>
<evidence type="ECO:0000256" key="4">
    <source>
        <dbReference type="ARBA" id="ARBA00022840"/>
    </source>
</evidence>
<dbReference type="InterPro" id="IPR011764">
    <property type="entry name" value="Biotin_carboxylation_dom"/>
</dbReference>
<name>A0ABP3RG55_9ACTN</name>
<sequence>MSVLTVLAGEPAEPLRSVLVANRGEIAVRVLRAARDAGMRAVAVHTAADAGALHVRRADEAHEVESYLDIASVVAAAQRAGVDAVHPGYGFLAENADFAEAVRGAGLVWIGPPPAVIRDLGDKVTARRIARDAGVPLLPGTTAPVADAAAVEAFAAEHGLPLVIKAAFGGGGRGLKVVRTAAEIPDAFASATREAVAAFGRGECFVERFLDSARHVEAQVLADDDGRVVVVGLRDCSVQRRNQKLVEEAPAPALPAGVAAQISASARALCRAAGYRNAGTVEYLVGADGTVAFLEVNTRLQVEHPVTEETTGVDLVAEQFRLAAGGRLASEDDVPARGHAVEFRLIAEDPARGYLPVPGTVTRLAVPTGPGVRLDAGVADGDAVDPSFDSMFAKLIVSAPDRASVLRRAARVLAETEVAGVPTPLAVYRRIVRHPDFAGADLRVHNRWVEQDLGAEADAAPADPAVVGVRVGRRVLPVRVPGLAVLGDRAAAIRSEAAALRTAGAAVADGPDVLAPMQGTIVAVAVKDGDLVAPGDLIAVCEAMKMENPVRAHRAGVVTGLTVTPGAPVAAATVLCTLAAPAEKKG</sequence>
<proteinExistence type="predicted"/>
<comment type="caution">
    <text evidence="10">The sequence shown here is derived from an EMBL/GenBank/DDBJ whole genome shotgun (WGS) entry which is preliminary data.</text>
</comment>
<dbReference type="SUPFAM" id="SSF51230">
    <property type="entry name" value="Single hybrid motif"/>
    <property type="match status" value="1"/>
</dbReference>
<gene>
    <name evidence="10" type="ORF">GCM10009547_09940</name>
</gene>
<dbReference type="SUPFAM" id="SSF56059">
    <property type="entry name" value="Glutathione synthetase ATP-binding domain-like"/>
    <property type="match status" value="1"/>
</dbReference>
<dbReference type="InterPro" id="IPR005482">
    <property type="entry name" value="Biotin_COase_C"/>
</dbReference>
<evidence type="ECO:0000256" key="1">
    <source>
        <dbReference type="ARBA" id="ARBA00001953"/>
    </source>
</evidence>
<dbReference type="Pfam" id="PF02786">
    <property type="entry name" value="CPSase_L_D2"/>
    <property type="match status" value="1"/>
</dbReference>
<keyword evidence="5" id="KW-0092">Biotin</keyword>
<dbReference type="InterPro" id="IPR005479">
    <property type="entry name" value="CPAse_ATP-bd"/>
</dbReference>
<reference evidence="11" key="1">
    <citation type="journal article" date="2019" name="Int. J. Syst. Evol. Microbiol.">
        <title>The Global Catalogue of Microorganisms (GCM) 10K type strain sequencing project: providing services to taxonomists for standard genome sequencing and annotation.</title>
        <authorList>
            <consortium name="The Broad Institute Genomics Platform"/>
            <consortium name="The Broad Institute Genome Sequencing Center for Infectious Disease"/>
            <person name="Wu L."/>
            <person name="Ma J."/>
        </authorList>
    </citation>
    <scope>NUCLEOTIDE SEQUENCE [LARGE SCALE GENOMIC DNA]</scope>
    <source>
        <strain evidence="11">JCM 10671</strain>
    </source>
</reference>
<dbReference type="InterPro" id="IPR000089">
    <property type="entry name" value="Biotin_lipoyl"/>
</dbReference>
<dbReference type="PROSITE" id="PS00867">
    <property type="entry name" value="CPSASE_2"/>
    <property type="match status" value="1"/>
</dbReference>
<evidence type="ECO:0000313" key="10">
    <source>
        <dbReference type="EMBL" id="GAA0609873.1"/>
    </source>
</evidence>
<dbReference type="Proteomes" id="UP001500957">
    <property type="component" value="Unassembled WGS sequence"/>
</dbReference>
<dbReference type="PROSITE" id="PS50975">
    <property type="entry name" value="ATP_GRASP"/>
    <property type="match status" value="1"/>
</dbReference>
<dbReference type="Pfam" id="PF00289">
    <property type="entry name" value="Biotin_carb_N"/>
    <property type="match status" value="1"/>
</dbReference>
<dbReference type="PANTHER" id="PTHR18866:SF126">
    <property type="entry name" value="BIOTIN CARBOXYLASE"/>
    <property type="match status" value="1"/>
</dbReference>
<dbReference type="CDD" id="cd06850">
    <property type="entry name" value="biotinyl_domain"/>
    <property type="match status" value="1"/>
</dbReference>
<feature type="domain" description="ATP-grasp" evidence="8">
    <location>
        <begin position="127"/>
        <end position="324"/>
    </location>
</feature>
<evidence type="ECO:0000259" key="9">
    <source>
        <dbReference type="PROSITE" id="PS50979"/>
    </source>
</evidence>
<evidence type="ECO:0000259" key="7">
    <source>
        <dbReference type="PROSITE" id="PS50968"/>
    </source>
</evidence>
<dbReference type="SUPFAM" id="SSF52440">
    <property type="entry name" value="PreATP-grasp domain"/>
    <property type="match status" value="1"/>
</dbReference>
<dbReference type="InterPro" id="IPR011053">
    <property type="entry name" value="Single_hybrid_motif"/>
</dbReference>
<organism evidence="10 11">
    <name type="scientific">Sporichthya brevicatena</name>
    <dbReference type="NCBI Taxonomy" id="171442"/>
    <lineage>
        <taxon>Bacteria</taxon>
        <taxon>Bacillati</taxon>
        <taxon>Actinomycetota</taxon>
        <taxon>Actinomycetes</taxon>
        <taxon>Sporichthyales</taxon>
        <taxon>Sporichthyaceae</taxon>
        <taxon>Sporichthya</taxon>
    </lineage>
</organism>
<evidence type="ECO:0000256" key="2">
    <source>
        <dbReference type="ARBA" id="ARBA00022598"/>
    </source>
</evidence>
<evidence type="ECO:0000256" key="3">
    <source>
        <dbReference type="ARBA" id="ARBA00022741"/>
    </source>
</evidence>
<feature type="domain" description="Lipoyl-binding" evidence="7">
    <location>
        <begin position="500"/>
        <end position="579"/>
    </location>
</feature>
<dbReference type="SUPFAM" id="SSF51246">
    <property type="entry name" value="Rudiment single hybrid motif"/>
    <property type="match status" value="1"/>
</dbReference>
<dbReference type="PANTHER" id="PTHR18866">
    <property type="entry name" value="CARBOXYLASE:PYRUVATE/ACETYL-COA/PROPIONYL-COA CARBOXYLASE"/>
    <property type="match status" value="1"/>
</dbReference>
<dbReference type="InterPro" id="IPR005481">
    <property type="entry name" value="BC-like_N"/>
</dbReference>
<dbReference type="InterPro" id="IPR011054">
    <property type="entry name" value="Rudment_hybrid_motif"/>
</dbReference>
<dbReference type="Pfam" id="PF00364">
    <property type="entry name" value="Biotin_lipoyl"/>
    <property type="match status" value="1"/>
</dbReference>
<keyword evidence="2" id="KW-0436">Ligase</keyword>
<dbReference type="InterPro" id="IPR011761">
    <property type="entry name" value="ATP-grasp"/>
</dbReference>
<evidence type="ECO:0000259" key="8">
    <source>
        <dbReference type="PROSITE" id="PS50975"/>
    </source>
</evidence>
<dbReference type="Gene3D" id="3.30.470.20">
    <property type="entry name" value="ATP-grasp fold, B domain"/>
    <property type="match status" value="1"/>
</dbReference>
<comment type="cofactor">
    <cofactor evidence="1">
        <name>biotin</name>
        <dbReference type="ChEBI" id="CHEBI:57586"/>
    </cofactor>
</comment>
<dbReference type="InterPro" id="IPR050856">
    <property type="entry name" value="Biotin_carboxylase_complex"/>
</dbReference>
<accession>A0ABP3RG55</accession>